<dbReference type="RefSeq" id="XP_060368652.1">
    <property type="nucleotide sequence ID" value="XM_060501112.1"/>
</dbReference>
<accession>A0AAD8UQ74</accession>
<reference evidence="1" key="1">
    <citation type="submission" date="2021-12" db="EMBL/GenBank/DDBJ databases">
        <title>Comparative genomics, transcriptomics and evolutionary studies reveal genomic signatures of adaptation to plant cell wall in hemibiotrophic fungi.</title>
        <authorList>
            <consortium name="DOE Joint Genome Institute"/>
            <person name="Baroncelli R."/>
            <person name="Diaz J.F."/>
            <person name="Benocci T."/>
            <person name="Peng M."/>
            <person name="Battaglia E."/>
            <person name="Haridas S."/>
            <person name="Andreopoulos W."/>
            <person name="Labutti K."/>
            <person name="Pangilinan J."/>
            <person name="Floch G.L."/>
            <person name="Makela M.R."/>
            <person name="Henrissat B."/>
            <person name="Grigoriev I.V."/>
            <person name="Crouch J.A."/>
            <person name="De Vries R.P."/>
            <person name="Sukno S.A."/>
            <person name="Thon M.R."/>
        </authorList>
    </citation>
    <scope>NUCLEOTIDE SEQUENCE</scope>
    <source>
        <strain evidence="1">CBS 112980</strain>
    </source>
</reference>
<keyword evidence="2" id="KW-1185">Reference proteome</keyword>
<dbReference type="Proteomes" id="UP001244207">
    <property type="component" value="Unassembled WGS sequence"/>
</dbReference>
<organism evidence="1 2">
    <name type="scientific">Glomerella acutata</name>
    <name type="common">Colletotrichum acutatum</name>
    <dbReference type="NCBI Taxonomy" id="27357"/>
    <lineage>
        <taxon>Eukaryota</taxon>
        <taxon>Fungi</taxon>
        <taxon>Dikarya</taxon>
        <taxon>Ascomycota</taxon>
        <taxon>Pezizomycotina</taxon>
        <taxon>Sordariomycetes</taxon>
        <taxon>Hypocreomycetidae</taxon>
        <taxon>Glomerellales</taxon>
        <taxon>Glomerellaceae</taxon>
        <taxon>Colletotrichum</taxon>
        <taxon>Colletotrichum acutatum species complex</taxon>
    </lineage>
</organism>
<dbReference type="GeneID" id="85385011"/>
<dbReference type="EMBL" id="JAHMHS010000016">
    <property type="protein sequence ID" value="KAK1728597.1"/>
    <property type="molecule type" value="Genomic_DNA"/>
</dbReference>
<protein>
    <submittedName>
        <fullName evidence="1">Uncharacterized protein</fullName>
    </submittedName>
</protein>
<dbReference type="AlphaFoldDB" id="A0AAD8UQ74"/>
<evidence type="ECO:0000313" key="1">
    <source>
        <dbReference type="EMBL" id="KAK1728597.1"/>
    </source>
</evidence>
<comment type="caution">
    <text evidence="1">The sequence shown here is derived from an EMBL/GenBank/DDBJ whole genome shotgun (WGS) entry which is preliminary data.</text>
</comment>
<evidence type="ECO:0000313" key="2">
    <source>
        <dbReference type="Proteomes" id="UP001244207"/>
    </source>
</evidence>
<name>A0AAD8UQ74_GLOAC</name>
<gene>
    <name evidence="1" type="ORF">BDZ83DRAFT_113967</name>
</gene>
<proteinExistence type="predicted"/>
<sequence length="92" mass="10749">MCVQYILFPPRRPGWWWDSIPQTPPIAVTFHPPPPHKRGLRWESHQHTLGLLPQKVCDVRLLATRRVPGRGEPPRRRGVGEPQRLFCLSTWV</sequence>